<keyword evidence="1" id="KW-0472">Membrane</keyword>
<dbReference type="EMBL" id="CAJPEX010000033">
    <property type="protein sequence ID" value="CAG0912622.1"/>
    <property type="molecule type" value="Genomic_DNA"/>
</dbReference>
<sequence>MVKIHSTVTKRISKSLEARLGGESDSTQTSGRENSQAMHDMNGALNSMNAKLFWLLTVVPTIVLILAGEFNWVKRDLRRLTDFCGSRESSRFDLELRSSGISLSYQQASGQAFSPRLGGDFDKRETCASGRTAMSADFLTSPLSE</sequence>
<evidence type="ECO:0000256" key="1">
    <source>
        <dbReference type="SAM" id="Phobius"/>
    </source>
</evidence>
<dbReference type="EMBL" id="OA882070">
    <property type="protein sequence ID" value="CAD7272470.1"/>
    <property type="molecule type" value="Genomic_DNA"/>
</dbReference>
<evidence type="ECO:0000313" key="3">
    <source>
        <dbReference type="Proteomes" id="UP000678499"/>
    </source>
</evidence>
<dbReference type="AlphaFoldDB" id="A0A7R9G9H5"/>
<gene>
    <name evidence="2" type="ORF">NMOB1V02_LOCUS399</name>
</gene>
<name>A0A7R9G9H5_9CRUS</name>
<proteinExistence type="predicted"/>
<keyword evidence="3" id="KW-1185">Reference proteome</keyword>
<evidence type="ECO:0000313" key="2">
    <source>
        <dbReference type="EMBL" id="CAD7272470.1"/>
    </source>
</evidence>
<keyword evidence="1" id="KW-1133">Transmembrane helix</keyword>
<accession>A0A7R9G9H5</accession>
<feature type="transmembrane region" description="Helical" evidence="1">
    <location>
        <begin position="52"/>
        <end position="73"/>
    </location>
</feature>
<dbReference type="Proteomes" id="UP000678499">
    <property type="component" value="Unassembled WGS sequence"/>
</dbReference>
<keyword evidence="1" id="KW-0812">Transmembrane</keyword>
<organism evidence="2">
    <name type="scientific">Notodromas monacha</name>
    <dbReference type="NCBI Taxonomy" id="399045"/>
    <lineage>
        <taxon>Eukaryota</taxon>
        <taxon>Metazoa</taxon>
        <taxon>Ecdysozoa</taxon>
        <taxon>Arthropoda</taxon>
        <taxon>Crustacea</taxon>
        <taxon>Oligostraca</taxon>
        <taxon>Ostracoda</taxon>
        <taxon>Podocopa</taxon>
        <taxon>Podocopida</taxon>
        <taxon>Cypridocopina</taxon>
        <taxon>Cypridoidea</taxon>
        <taxon>Cyprididae</taxon>
        <taxon>Notodromas</taxon>
    </lineage>
</organism>
<protein>
    <submittedName>
        <fullName evidence="2">Uncharacterized protein</fullName>
    </submittedName>
</protein>
<reference evidence="2" key="1">
    <citation type="submission" date="2020-11" db="EMBL/GenBank/DDBJ databases">
        <authorList>
            <person name="Tran Van P."/>
        </authorList>
    </citation>
    <scope>NUCLEOTIDE SEQUENCE</scope>
</reference>